<organism evidence="6 7">
    <name type="scientific">Rhodovulum sulfidophilum</name>
    <name type="common">Rhodobacter sulfidophilus</name>
    <dbReference type="NCBI Taxonomy" id="35806"/>
    <lineage>
        <taxon>Bacteria</taxon>
        <taxon>Pseudomonadati</taxon>
        <taxon>Pseudomonadota</taxon>
        <taxon>Alphaproteobacteria</taxon>
        <taxon>Rhodobacterales</taxon>
        <taxon>Paracoccaceae</taxon>
        <taxon>Rhodovulum</taxon>
    </lineage>
</organism>
<evidence type="ECO:0000259" key="5">
    <source>
        <dbReference type="PROSITE" id="PS51063"/>
    </source>
</evidence>
<dbReference type="SMART" id="SM00419">
    <property type="entry name" value="HTH_CRP"/>
    <property type="match status" value="1"/>
</dbReference>
<keyword evidence="1" id="KW-0805">Transcription regulation</keyword>
<keyword evidence="3" id="KW-0804">Transcription</keyword>
<evidence type="ECO:0000259" key="4">
    <source>
        <dbReference type="PROSITE" id="PS50042"/>
    </source>
</evidence>
<dbReference type="InterPro" id="IPR014710">
    <property type="entry name" value="RmlC-like_jellyroll"/>
</dbReference>
<dbReference type="GO" id="GO:0003677">
    <property type="term" value="F:DNA binding"/>
    <property type="evidence" value="ECO:0007669"/>
    <property type="project" value="UniProtKB-KW"/>
</dbReference>
<dbReference type="Gene3D" id="1.10.10.10">
    <property type="entry name" value="Winged helix-like DNA-binding domain superfamily/Winged helix DNA-binding domain"/>
    <property type="match status" value="1"/>
</dbReference>
<dbReference type="SUPFAM" id="SSF46785">
    <property type="entry name" value="Winged helix' DNA-binding domain"/>
    <property type="match status" value="1"/>
</dbReference>
<dbReference type="EMBL" id="QFPW01000025">
    <property type="protein sequence ID" value="PZQ46456.1"/>
    <property type="molecule type" value="Genomic_DNA"/>
</dbReference>
<dbReference type="PROSITE" id="PS51063">
    <property type="entry name" value="HTH_CRP_2"/>
    <property type="match status" value="1"/>
</dbReference>
<dbReference type="AlphaFoldDB" id="A0A2W5MZ40"/>
<sequence>MSQILIKRAKAEQLLSGEGWLSVQPRTFREEVLRRAVLLRFPPGEVVYRIEDEAGGIFGLVEGTVTVNTAPPDQAPQLIHIGKPGAWTGEGCFLTRSARRIELRTLSETWMMHLSLDQMDQMAAADPAATRYFAQILMASVEVLLRVIHDLQKPGADQRIASALSRSAAQGRTVPLSQSEIGLMSGTSRKQVNAALARFEAKGWVRADYRAVTVLDARGLAREAEGGV</sequence>
<evidence type="ECO:0000256" key="3">
    <source>
        <dbReference type="ARBA" id="ARBA00023163"/>
    </source>
</evidence>
<dbReference type="InterPro" id="IPR036390">
    <property type="entry name" value="WH_DNA-bd_sf"/>
</dbReference>
<dbReference type="PANTHER" id="PTHR24567:SF26">
    <property type="entry name" value="REGULATORY PROTEIN YEIL"/>
    <property type="match status" value="1"/>
</dbReference>
<evidence type="ECO:0000313" key="7">
    <source>
        <dbReference type="Proteomes" id="UP000249185"/>
    </source>
</evidence>
<dbReference type="PANTHER" id="PTHR24567">
    <property type="entry name" value="CRP FAMILY TRANSCRIPTIONAL REGULATORY PROTEIN"/>
    <property type="match status" value="1"/>
</dbReference>
<dbReference type="SUPFAM" id="SSF51206">
    <property type="entry name" value="cAMP-binding domain-like"/>
    <property type="match status" value="1"/>
</dbReference>
<feature type="domain" description="Cyclic nucleotide-binding" evidence="4">
    <location>
        <begin position="41"/>
        <end position="122"/>
    </location>
</feature>
<dbReference type="InterPro" id="IPR000595">
    <property type="entry name" value="cNMP-bd_dom"/>
</dbReference>
<proteinExistence type="predicted"/>
<dbReference type="Proteomes" id="UP000249185">
    <property type="component" value="Unassembled WGS sequence"/>
</dbReference>
<reference evidence="6 7" key="1">
    <citation type="submission" date="2017-08" db="EMBL/GenBank/DDBJ databases">
        <title>Infants hospitalized years apart are colonized by the same room-sourced microbial strains.</title>
        <authorList>
            <person name="Brooks B."/>
            <person name="Olm M.R."/>
            <person name="Firek B.A."/>
            <person name="Baker R."/>
            <person name="Thomas B.C."/>
            <person name="Morowitz M.J."/>
            <person name="Banfield J.F."/>
        </authorList>
    </citation>
    <scope>NUCLEOTIDE SEQUENCE [LARGE SCALE GENOMIC DNA]</scope>
    <source>
        <strain evidence="6">S2_005_002_R2_34</strain>
    </source>
</reference>
<dbReference type="InterPro" id="IPR036388">
    <property type="entry name" value="WH-like_DNA-bd_sf"/>
</dbReference>
<dbReference type="GO" id="GO:0005829">
    <property type="term" value="C:cytosol"/>
    <property type="evidence" value="ECO:0007669"/>
    <property type="project" value="TreeGrafter"/>
</dbReference>
<dbReference type="Pfam" id="PF13545">
    <property type="entry name" value="HTH_Crp_2"/>
    <property type="match status" value="1"/>
</dbReference>
<dbReference type="SMART" id="SM00100">
    <property type="entry name" value="cNMP"/>
    <property type="match status" value="1"/>
</dbReference>
<name>A0A2W5MZ40_RHOSU</name>
<keyword evidence="2" id="KW-0238">DNA-binding</keyword>
<dbReference type="CDD" id="cd00038">
    <property type="entry name" value="CAP_ED"/>
    <property type="match status" value="1"/>
</dbReference>
<dbReference type="InterPro" id="IPR012318">
    <property type="entry name" value="HTH_CRP"/>
</dbReference>
<comment type="caution">
    <text evidence="6">The sequence shown here is derived from an EMBL/GenBank/DDBJ whole genome shotgun (WGS) entry which is preliminary data.</text>
</comment>
<feature type="domain" description="HTH crp-type" evidence="5">
    <location>
        <begin position="154"/>
        <end position="218"/>
    </location>
</feature>
<accession>A0A2W5MZ40</accession>
<evidence type="ECO:0000313" key="6">
    <source>
        <dbReference type="EMBL" id="PZQ46456.1"/>
    </source>
</evidence>
<dbReference type="InterPro" id="IPR050397">
    <property type="entry name" value="Env_Response_Regulators"/>
</dbReference>
<dbReference type="PROSITE" id="PS50042">
    <property type="entry name" value="CNMP_BINDING_3"/>
    <property type="match status" value="1"/>
</dbReference>
<evidence type="ECO:0000256" key="1">
    <source>
        <dbReference type="ARBA" id="ARBA00023015"/>
    </source>
</evidence>
<dbReference type="InterPro" id="IPR018490">
    <property type="entry name" value="cNMP-bd_dom_sf"/>
</dbReference>
<protein>
    <submittedName>
        <fullName evidence="6">Crp/Fnr family transcriptional regulator</fullName>
    </submittedName>
</protein>
<dbReference type="Pfam" id="PF00027">
    <property type="entry name" value="cNMP_binding"/>
    <property type="match status" value="1"/>
</dbReference>
<evidence type="ECO:0000256" key="2">
    <source>
        <dbReference type="ARBA" id="ARBA00023125"/>
    </source>
</evidence>
<dbReference type="GO" id="GO:0003700">
    <property type="term" value="F:DNA-binding transcription factor activity"/>
    <property type="evidence" value="ECO:0007669"/>
    <property type="project" value="TreeGrafter"/>
</dbReference>
<dbReference type="Gene3D" id="2.60.120.10">
    <property type="entry name" value="Jelly Rolls"/>
    <property type="match status" value="1"/>
</dbReference>
<gene>
    <name evidence="6" type="ORF">DI556_20380</name>
</gene>